<dbReference type="GO" id="GO:0005930">
    <property type="term" value="C:axoneme"/>
    <property type="evidence" value="ECO:0007669"/>
    <property type="project" value="TreeGrafter"/>
</dbReference>
<sequence>MTVWFFRYKITPACEINFGPLVYGYKKSESFTIENNGTFETRYSVCRLITDATSPGKQGGPGKKSQSERATGAISKNRLTMGVFSVSPCNGSLQPGSQQVVTVECVSDQLGSWNQGLLIDISDRDPLDHPDGFPYKLLAEVCMPGISLDVASIFEEHHLCNNSSQLSSEQFCNAEGIYVQDENKFVFNKVLVGRTAKARFKLTNNSKVPCALSLAIKHVGAKPSRGADVFDLSATTLSIPEQSHVFAVVTFTPQAMQLYSAVVEATMDVTSRMTPTFKSKVLEFDLMGEGNMPRLAEGARGCGSHEYQQGSDIPGPWCCSMTEMFQHRWEKAYSFYFI</sequence>
<gene>
    <name evidence="2" type="ORF">F7725_022472</name>
</gene>
<dbReference type="OrthoDB" id="8951429at2759"/>
<proteinExistence type="predicted"/>
<evidence type="ECO:0000256" key="1">
    <source>
        <dbReference type="SAM" id="MobiDB-lite"/>
    </source>
</evidence>
<dbReference type="InterPro" id="IPR033305">
    <property type="entry name" value="Hydin-like"/>
</dbReference>
<dbReference type="PANTHER" id="PTHR23053">
    <property type="entry name" value="DLEC1 DELETED IN LUNG AND ESOPHAGEAL CANCER 1"/>
    <property type="match status" value="1"/>
</dbReference>
<dbReference type="GO" id="GO:1904158">
    <property type="term" value="P:axonemal central apparatus assembly"/>
    <property type="evidence" value="ECO:0007669"/>
    <property type="project" value="TreeGrafter"/>
</dbReference>
<protein>
    <submittedName>
        <fullName evidence="2">Uncharacterized protein</fullName>
    </submittedName>
</protein>
<dbReference type="AlphaFoldDB" id="A0A7J5Z0X9"/>
<name>A0A7J5Z0X9_DISMA</name>
<dbReference type="GO" id="GO:0003341">
    <property type="term" value="P:cilium movement"/>
    <property type="evidence" value="ECO:0007669"/>
    <property type="project" value="TreeGrafter"/>
</dbReference>
<dbReference type="InterPro" id="IPR013783">
    <property type="entry name" value="Ig-like_fold"/>
</dbReference>
<feature type="region of interest" description="Disordered" evidence="1">
    <location>
        <begin position="52"/>
        <end position="71"/>
    </location>
</feature>
<evidence type="ECO:0000313" key="3">
    <source>
        <dbReference type="Proteomes" id="UP000518266"/>
    </source>
</evidence>
<comment type="caution">
    <text evidence="2">The sequence shown here is derived from an EMBL/GenBank/DDBJ whole genome shotgun (WGS) entry which is preliminary data.</text>
</comment>
<keyword evidence="3" id="KW-1185">Reference proteome</keyword>
<dbReference type="Proteomes" id="UP000518266">
    <property type="component" value="Unassembled WGS sequence"/>
</dbReference>
<dbReference type="EMBL" id="JAAKFY010000007">
    <property type="protein sequence ID" value="KAF3854417.1"/>
    <property type="molecule type" value="Genomic_DNA"/>
</dbReference>
<accession>A0A7J5Z0X9</accession>
<dbReference type="Gene3D" id="2.60.40.10">
    <property type="entry name" value="Immunoglobulins"/>
    <property type="match status" value="2"/>
</dbReference>
<dbReference type="PANTHER" id="PTHR23053:SF0">
    <property type="entry name" value="HYDROCEPHALUS-INDUCING PROTEIN HOMOLOG"/>
    <property type="match status" value="1"/>
</dbReference>
<organism evidence="2 3">
    <name type="scientific">Dissostichus mawsoni</name>
    <name type="common">Antarctic cod</name>
    <dbReference type="NCBI Taxonomy" id="36200"/>
    <lineage>
        <taxon>Eukaryota</taxon>
        <taxon>Metazoa</taxon>
        <taxon>Chordata</taxon>
        <taxon>Craniata</taxon>
        <taxon>Vertebrata</taxon>
        <taxon>Euteleostomi</taxon>
        <taxon>Actinopterygii</taxon>
        <taxon>Neopterygii</taxon>
        <taxon>Teleostei</taxon>
        <taxon>Neoteleostei</taxon>
        <taxon>Acanthomorphata</taxon>
        <taxon>Eupercaria</taxon>
        <taxon>Perciformes</taxon>
        <taxon>Notothenioidei</taxon>
        <taxon>Nototheniidae</taxon>
        <taxon>Dissostichus</taxon>
    </lineage>
</organism>
<evidence type="ECO:0000313" key="2">
    <source>
        <dbReference type="EMBL" id="KAF3854417.1"/>
    </source>
</evidence>
<reference evidence="2 3" key="1">
    <citation type="submission" date="2020-03" db="EMBL/GenBank/DDBJ databases">
        <title>Dissostichus mawsoni Genome sequencing and assembly.</title>
        <authorList>
            <person name="Park H."/>
        </authorList>
    </citation>
    <scope>NUCLEOTIDE SEQUENCE [LARGE SCALE GENOMIC DNA]</scope>
    <source>
        <strain evidence="2">DM0001</strain>
        <tissue evidence="2">Muscle</tissue>
    </source>
</reference>